<proteinExistence type="predicted"/>
<organism evidence="7 8">
    <name type="scientific">Paenibacillus larvae subsp. pulvifaciens</name>
    <dbReference type="NCBI Taxonomy" id="1477"/>
    <lineage>
        <taxon>Bacteria</taxon>
        <taxon>Bacillati</taxon>
        <taxon>Bacillota</taxon>
        <taxon>Bacilli</taxon>
        <taxon>Bacillales</taxon>
        <taxon>Paenibacillaceae</taxon>
        <taxon>Paenibacillus</taxon>
    </lineage>
</organism>
<keyword evidence="4" id="KW-0044">Antibiotic</keyword>
<keyword evidence="3" id="KW-0929">Antimicrobial</keyword>
<keyword evidence="6" id="KW-0472">Membrane</keyword>
<accession>A0A1V0UUS1</accession>
<evidence type="ECO:0000256" key="3">
    <source>
        <dbReference type="ARBA" id="ARBA00022529"/>
    </source>
</evidence>
<evidence type="ECO:0008006" key="9">
    <source>
        <dbReference type="Google" id="ProtNLM"/>
    </source>
</evidence>
<keyword evidence="5" id="KW-0078">Bacteriocin</keyword>
<dbReference type="AlphaFoldDB" id="A0A1V0UUS1"/>
<evidence type="ECO:0000256" key="5">
    <source>
        <dbReference type="ARBA" id="ARBA00023048"/>
    </source>
</evidence>
<keyword evidence="2" id="KW-0964">Secreted</keyword>
<dbReference type="Gene3D" id="1.20.225.10">
    <property type="entry name" value="Bacteriocin AS-48"/>
    <property type="match status" value="1"/>
</dbReference>
<dbReference type="GO" id="GO:0042742">
    <property type="term" value="P:defense response to bacterium"/>
    <property type="evidence" value="ECO:0007669"/>
    <property type="project" value="UniProtKB-KW"/>
</dbReference>
<evidence type="ECO:0000256" key="6">
    <source>
        <dbReference type="SAM" id="Phobius"/>
    </source>
</evidence>
<gene>
    <name evidence="7" type="ORF">B7C51_14300</name>
</gene>
<evidence type="ECO:0000313" key="7">
    <source>
        <dbReference type="EMBL" id="ARF68718.1"/>
    </source>
</evidence>
<evidence type="ECO:0000256" key="2">
    <source>
        <dbReference type="ARBA" id="ARBA00022525"/>
    </source>
</evidence>
<dbReference type="Pfam" id="PF09221">
    <property type="entry name" value="Bacteriocin_IId"/>
    <property type="match status" value="1"/>
</dbReference>
<evidence type="ECO:0000256" key="4">
    <source>
        <dbReference type="ARBA" id="ARBA00023022"/>
    </source>
</evidence>
<dbReference type="EMBL" id="CP020557">
    <property type="protein sequence ID" value="ARF68718.1"/>
    <property type="molecule type" value="Genomic_DNA"/>
</dbReference>
<evidence type="ECO:0000313" key="8">
    <source>
        <dbReference type="Proteomes" id="UP000192727"/>
    </source>
</evidence>
<evidence type="ECO:0000256" key="1">
    <source>
        <dbReference type="ARBA" id="ARBA00004613"/>
    </source>
</evidence>
<dbReference type="InterPro" id="IPR020038">
    <property type="entry name" value="Circ_bacteriocin"/>
</dbReference>
<dbReference type="Proteomes" id="UP000192727">
    <property type="component" value="Chromosome"/>
</dbReference>
<sequence>MIDYKCHKIHYKEESFVVATRNEIKLSLLLGALAMGFLMLALFLFSLQFLPVADLAKEFGIPASIAAVVLNIVNAGGAVTTIVSILLAVGSGGLSLLAAAGKETIRQFLKKKIQEKGKRATIAW</sequence>
<feature type="transmembrane region" description="Helical" evidence="6">
    <location>
        <begin position="82"/>
        <end position="101"/>
    </location>
</feature>
<keyword evidence="6" id="KW-0812">Transmembrane</keyword>
<dbReference type="GO" id="GO:0031640">
    <property type="term" value="P:killing of cells of another organism"/>
    <property type="evidence" value="ECO:0007669"/>
    <property type="project" value="UniProtKB-KW"/>
</dbReference>
<comment type="subcellular location">
    <subcellularLocation>
        <location evidence="1">Secreted</location>
    </subcellularLocation>
</comment>
<keyword evidence="6" id="KW-1133">Transmembrane helix</keyword>
<dbReference type="NCBIfam" id="TIGR03651">
    <property type="entry name" value="circ_ocin_uber"/>
    <property type="match status" value="1"/>
</dbReference>
<dbReference type="GO" id="GO:0005576">
    <property type="term" value="C:extracellular region"/>
    <property type="evidence" value="ECO:0007669"/>
    <property type="project" value="UniProtKB-SubCell"/>
</dbReference>
<protein>
    <recommendedName>
        <fullName evidence="9">Circular bacteriocin, circularin A/uberolysin family</fullName>
    </recommendedName>
</protein>
<feature type="transmembrane region" description="Helical" evidence="6">
    <location>
        <begin position="26"/>
        <end position="47"/>
    </location>
</feature>
<reference evidence="7 8" key="1">
    <citation type="submission" date="2017-03" db="EMBL/GenBank/DDBJ databases">
        <title>Paenibacillus larvae genome sequencing.</title>
        <authorList>
            <person name="Dingman D.W."/>
        </authorList>
    </citation>
    <scope>NUCLEOTIDE SEQUENCE [LARGE SCALE GENOMIC DNA]</scope>
    <source>
        <strain evidence="7 8">SAG 10367</strain>
    </source>
</reference>
<name>A0A1V0UUS1_9BACL</name>
<dbReference type="InterPro" id="IPR009086">
    <property type="entry name" value="Bacteriocin_AS48"/>
</dbReference>
<dbReference type="SUPFAM" id="SSF47869">
    <property type="entry name" value="Bacteriocin AS-48"/>
    <property type="match status" value="1"/>
</dbReference>